<keyword evidence="3 8" id="KW-0418">Kinase</keyword>
<sequence length="459" mass="47268">MIHSPRSSDDRLAIGIDLGTSGVRAVAIDTALDVVATASAALPPSRRDGAAATQSPDDWWNATWAVLAGLCAGLGRRGGRVAAIAVDGTSGSLLLTDARLRPLTPGLMYDDTSCADEAARVAAIVPEDSAARGPASPLARLLRWQATPGAAHVLHQADWITARLRAEGATDLPASLASSDENNALKLGYDPVARDWPGWFDALGVRRALLPAVRPPGSAIGAIAPELAMHMGLSPEVLIAAGTTDGVAAFLATGACEPGDAVSSLGSTLVLKLLTDRPVNAPAFGVYSHRLGDMWLVGGASNSGGAALLRHFSVGRMRALEAQLRPGHPTGLDYYPLAGTGERFPFADPDLVSRDGPRPISDATHFQALLEGIAAIEGLGYRRLGELGAITPTRVFSVGGGAANAAWQDIRAQHLGVPVIRSRHADAAVGAARLALAALPPHEPDGKGAGKAPTVPPHQ</sequence>
<evidence type="ECO:0000313" key="8">
    <source>
        <dbReference type="RefSeq" id="WP_245591319.1"/>
    </source>
</evidence>
<comment type="similarity">
    <text evidence="1">Belongs to the FGGY kinase family.</text>
</comment>
<dbReference type="PANTHER" id="PTHR10196:SF80">
    <property type="entry name" value="D-RIBULOSE KINASE"/>
    <property type="match status" value="1"/>
</dbReference>
<evidence type="ECO:0000256" key="2">
    <source>
        <dbReference type="ARBA" id="ARBA00022679"/>
    </source>
</evidence>
<evidence type="ECO:0000256" key="4">
    <source>
        <dbReference type="SAM" id="MobiDB-lite"/>
    </source>
</evidence>
<dbReference type="CDD" id="cd07783">
    <property type="entry name" value="ASKHA_NBD_FGGY_SePSK_AtXK1-like"/>
    <property type="match status" value="1"/>
</dbReference>
<dbReference type="InterPro" id="IPR043129">
    <property type="entry name" value="ATPase_NBD"/>
</dbReference>
<reference evidence="8" key="4">
    <citation type="submission" date="2025-08" db="UniProtKB">
        <authorList>
            <consortium name="RefSeq"/>
        </authorList>
    </citation>
    <scope>IDENTIFICATION</scope>
</reference>
<dbReference type="PANTHER" id="PTHR10196">
    <property type="entry name" value="SUGAR KINASE"/>
    <property type="match status" value="1"/>
</dbReference>
<evidence type="ECO:0000256" key="3">
    <source>
        <dbReference type="ARBA" id="ARBA00022777"/>
    </source>
</evidence>
<reference evidence="8" key="1">
    <citation type="journal article" date="1995" name="FASEB J.">
        <title>The actin fold.</title>
        <authorList>
            <person name="Kabsch W."/>
            <person name="Holmes K.C."/>
        </authorList>
    </citation>
    <scope>NUCLEOTIDE SEQUENCE</scope>
</reference>
<feature type="domain" description="Carbohydrate kinase FGGY N-terminal" evidence="5">
    <location>
        <begin position="13"/>
        <end position="251"/>
    </location>
</feature>
<dbReference type="Pfam" id="PF00370">
    <property type="entry name" value="FGGY_N"/>
    <property type="match status" value="1"/>
</dbReference>
<dbReference type="SUPFAM" id="SSF53067">
    <property type="entry name" value="Actin-like ATPase domain"/>
    <property type="match status" value="2"/>
</dbReference>
<evidence type="ECO:0000313" key="7">
    <source>
        <dbReference type="Proteomes" id="UP000675920"/>
    </source>
</evidence>
<proteinExistence type="inferred from homology"/>
<dbReference type="GO" id="GO:0019150">
    <property type="term" value="F:D-ribulokinase activity"/>
    <property type="evidence" value="ECO:0007669"/>
    <property type="project" value="TreeGrafter"/>
</dbReference>
<keyword evidence="2" id="KW-0808">Transferase</keyword>
<organism evidence="7 8">
    <name type="scientific">Derxia gummosa DSM 723</name>
    <dbReference type="NCBI Taxonomy" id="1121388"/>
    <lineage>
        <taxon>Bacteria</taxon>
        <taxon>Pseudomonadati</taxon>
        <taxon>Pseudomonadota</taxon>
        <taxon>Betaproteobacteria</taxon>
        <taxon>Burkholderiales</taxon>
        <taxon>Alcaligenaceae</taxon>
        <taxon>Derxia</taxon>
    </lineage>
</organism>
<evidence type="ECO:0000259" key="5">
    <source>
        <dbReference type="Pfam" id="PF00370"/>
    </source>
</evidence>
<accession>A0A9U5C4G9</accession>
<dbReference type="GO" id="GO:0005829">
    <property type="term" value="C:cytosol"/>
    <property type="evidence" value="ECO:0007669"/>
    <property type="project" value="TreeGrafter"/>
</dbReference>
<dbReference type="Pfam" id="PF02782">
    <property type="entry name" value="FGGY_C"/>
    <property type="match status" value="1"/>
</dbReference>
<dbReference type="InterPro" id="IPR000577">
    <property type="entry name" value="Carb_kinase_FGGY"/>
</dbReference>
<dbReference type="InterPro" id="IPR018484">
    <property type="entry name" value="FGGY_N"/>
</dbReference>
<evidence type="ECO:0000259" key="6">
    <source>
        <dbReference type="Pfam" id="PF02782"/>
    </source>
</evidence>
<dbReference type="AlphaFoldDB" id="A0A9U5C4G9"/>
<dbReference type="InterPro" id="IPR018485">
    <property type="entry name" value="FGGY_C"/>
</dbReference>
<dbReference type="Proteomes" id="UP000675920">
    <property type="component" value="Unplaced"/>
</dbReference>
<dbReference type="Gene3D" id="3.30.420.40">
    <property type="match status" value="2"/>
</dbReference>
<dbReference type="RefSeq" id="WP_245591319.1">
    <property type="nucleotide sequence ID" value="NZ_AXWS01000008.1"/>
</dbReference>
<reference evidence="8" key="2">
    <citation type="journal article" date="1996" name="Annu. Rev. Biophys. Biomol. Struct.">
        <title>The sugar kinase/heat shock protein 70/actin superfamily: implications of conserved structure for mechanism.</title>
        <authorList>
            <person name="Hurley J.H."/>
        </authorList>
    </citation>
    <scope>NUCLEOTIDE SEQUENCE</scope>
</reference>
<dbReference type="PIRSF" id="PIRSF000538">
    <property type="entry name" value="GlpK"/>
    <property type="match status" value="1"/>
</dbReference>
<name>A0A9U5C4G9_9BURK</name>
<keyword evidence="7" id="KW-1185">Reference proteome</keyword>
<dbReference type="GO" id="GO:0005997">
    <property type="term" value="P:xylulose metabolic process"/>
    <property type="evidence" value="ECO:0007669"/>
    <property type="project" value="TreeGrafter"/>
</dbReference>
<feature type="region of interest" description="Disordered" evidence="4">
    <location>
        <begin position="439"/>
        <end position="459"/>
    </location>
</feature>
<evidence type="ECO:0000256" key="1">
    <source>
        <dbReference type="ARBA" id="ARBA00009156"/>
    </source>
</evidence>
<feature type="domain" description="Carbohydrate kinase FGGY C-terminal" evidence="6">
    <location>
        <begin position="263"/>
        <end position="438"/>
    </location>
</feature>
<dbReference type="EC" id="2.7.1.-" evidence="8"/>
<protein>
    <submittedName>
        <fullName evidence="8">FGGY-family carbohydrate kinase</fullName>
        <ecNumber evidence="8">2.7.1.-</ecNumber>
    </submittedName>
</protein>
<reference evidence="8" key="3">
    <citation type="journal article" date="2011" name="PLoS Comput. Biol.">
        <title>The FGGY carbohydrate kinase family: insights into the evolution of functional specificities.</title>
        <authorList>
            <person name="Zhang Y."/>
            <person name="Zagnitko O."/>
            <person name="Rodionova I."/>
            <person name="Osterman A."/>
            <person name="Godzik A."/>
        </authorList>
    </citation>
    <scope>NUCLEOTIDE SEQUENCE</scope>
</reference>
<dbReference type="GO" id="GO:0004856">
    <property type="term" value="F:D-xylulokinase activity"/>
    <property type="evidence" value="ECO:0007669"/>
    <property type="project" value="TreeGrafter"/>
</dbReference>